<gene>
    <name evidence="2" type="ORF">HKB21_15430</name>
</gene>
<name>A0A7Y0S605_VIBPH</name>
<dbReference type="InterPro" id="IPR006171">
    <property type="entry name" value="TOPRIM_dom"/>
</dbReference>
<dbReference type="SUPFAM" id="SSF56712">
    <property type="entry name" value="Prokaryotic type I DNA topoisomerase"/>
    <property type="match status" value="1"/>
</dbReference>
<dbReference type="PROSITE" id="PS50880">
    <property type="entry name" value="TOPRIM"/>
    <property type="match status" value="1"/>
</dbReference>
<organism evidence="2 3">
    <name type="scientific">Vibrio parahaemolyticus</name>
    <dbReference type="NCBI Taxonomy" id="670"/>
    <lineage>
        <taxon>Bacteria</taxon>
        <taxon>Pseudomonadati</taxon>
        <taxon>Pseudomonadota</taxon>
        <taxon>Gammaproteobacteria</taxon>
        <taxon>Vibrionales</taxon>
        <taxon>Vibrionaceae</taxon>
        <taxon>Vibrio</taxon>
    </lineage>
</organism>
<evidence type="ECO:0000313" key="2">
    <source>
        <dbReference type="EMBL" id="NMU27008.1"/>
    </source>
</evidence>
<sequence>DDYDERYKSWSLETLPIAPESWRYNVRKSAFKQYKIVEGLVKKASTIYISTDYDREGEAIARSLLERFRCAGPIRR</sequence>
<dbReference type="InterPro" id="IPR023405">
    <property type="entry name" value="Topo_IA_core_domain"/>
</dbReference>
<dbReference type="GO" id="GO:0016853">
    <property type="term" value="F:isomerase activity"/>
    <property type="evidence" value="ECO:0007669"/>
    <property type="project" value="UniProtKB-KW"/>
</dbReference>
<dbReference type="Pfam" id="PF01751">
    <property type="entry name" value="Toprim"/>
    <property type="match status" value="1"/>
</dbReference>
<dbReference type="AlphaFoldDB" id="A0A7Y0S605"/>
<dbReference type="Proteomes" id="UP000555836">
    <property type="component" value="Unassembled WGS sequence"/>
</dbReference>
<protein>
    <submittedName>
        <fullName evidence="2">DNA topoisomerase III</fullName>
    </submittedName>
</protein>
<dbReference type="Gene3D" id="3.40.50.140">
    <property type="match status" value="1"/>
</dbReference>
<evidence type="ECO:0000313" key="3">
    <source>
        <dbReference type="Proteomes" id="UP000555836"/>
    </source>
</evidence>
<evidence type="ECO:0000259" key="1">
    <source>
        <dbReference type="PROSITE" id="PS50880"/>
    </source>
</evidence>
<accession>A0A7Y0S605</accession>
<feature type="non-terminal residue" evidence="2">
    <location>
        <position position="1"/>
    </location>
</feature>
<feature type="non-terminal residue" evidence="2">
    <location>
        <position position="76"/>
    </location>
</feature>
<dbReference type="EMBL" id="JABCLD010001712">
    <property type="protein sequence ID" value="NMU27008.1"/>
    <property type="molecule type" value="Genomic_DNA"/>
</dbReference>
<feature type="domain" description="Toprim" evidence="1">
    <location>
        <begin position="1"/>
        <end position="76"/>
    </location>
</feature>
<keyword evidence="2" id="KW-0413">Isomerase</keyword>
<proteinExistence type="predicted"/>
<reference evidence="2 3" key="1">
    <citation type="submission" date="2020-04" db="EMBL/GenBank/DDBJ databases">
        <title>Whole-genome sequencing of Vibrio spp. from China reveals different genetic environments of blaCTX-M-14 among diverse lineages.</title>
        <authorList>
            <person name="Zheng Z."/>
            <person name="Ye L."/>
            <person name="Chen S."/>
        </authorList>
    </citation>
    <scope>NUCLEOTIDE SEQUENCE [LARGE SCALE GENOMIC DNA]</scope>
    <source>
        <strain evidence="2 3">Vb0574</strain>
    </source>
</reference>
<comment type="caution">
    <text evidence="2">The sequence shown here is derived from an EMBL/GenBank/DDBJ whole genome shotgun (WGS) entry which is preliminary data.</text>
</comment>